<gene>
    <name evidence="17" type="ORF">WR25_16127</name>
</gene>
<dbReference type="GO" id="GO:0005739">
    <property type="term" value="C:mitochondrion"/>
    <property type="evidence" value="ECO:0007669"/>
    <property type="project" value="TreeGrafter"/>
</dbReference>
<dbReference type="GO" id="GO:0001678">
    <property type="term" value="P:intracellular glucose homeostasis"/>
    <property type="evidence" value="ECO:0007669"/>
    <property type="project" value="InterPro"/>
</dbReference>
<evidence type="ECO:0000313" key="18">
    <source>
        <dbReference type="Proteomes" id="UP000218231"/>
    </source>
</evidence>
<dbReference type="OrthoDB" id="419537at2759"/>
<evidence type="ECO:0000256" key="1">
    <source>
        <dbReference type="ARBA" id="ARBA00004888"/>
    </source>
</evidence>
<dbReference type="GO" id="GO:0006096">
    <property type="term" value="P:glycolytic process"/>
    <property type="evidence" value="ECO:0007669"/>
    <property type="project" value="UniProtKB-UniPathway"/>
</dbReference>
<name>A0A2A2LAX0_9BILA</name>
<dbReference type="GO" id="GO:0005524">
    <property type="term" value="F:ATP binding"/>
    <property type="evidence" value="ECO:0007669"/>
    <property type="project" value="UniProtKB-UniRule"/>
</dbReference>
<dbReference type="Gene3D" id="3.40.367.20">
    <property type="match status" value="1"/>
</dbReference>
<dbReference type="SUPFAM" id="SSF53067">
    <property type="entry name" value="Actin-like ATPase domain"/>
    <property type="match status" value="2"/>
</dbReference>
<keyword evidence="18" id="KW-1185">Reference proteome</keyword>
<comment type="similarity">
    <text evidence="3 14">Belongs to the hexokinase family.</text>
</comment>
<evidence type="ECO:0000256" key="10">
    <source>
        <dbReference type="ARBA" id="ARBA00047905"/>
    </source>
</evidence>
<dbReference type="EMBL" id="LIAE01006965">
    <property type="protein sequence ID" value="PAV83396.1"/>
    <property type="molecule type" value="Genomic_DNA"/>
</dbReference>
<dbReference type="InterPro" id="IPR019807">
    <property type="entry name" value="Hexokinase_BS"/>
</dbReference>
<evidence type="ECO:0000256" key="2">
    <source>
        <dbReference type="ARBA" id="ARBA00005028"/>
    </source>
</evidence>
<dbReference type="PROSITE" id="PS00378">
    <property type="entry name" value="HEXOKINASE_1"/>
    <property type="match status" value="1"/>
</dbReference>
<dbReference type="AlphaFoldDB" id="A0A2A2LAX0"/>
<dbReference type="PRINTS" id="PR00475">
    <property type="entry name" value="HEXOKINASE"/>
</dbReference>
<dbReference type="Gene3D" id="3.30.420.40">
    <property type="match status" value="1"/>
</dbReference>
<dbReference type="InterPro" id="IPR022672">
    <property type="entry name" value="Hexokinase_N"/>
</dbReference>
<evidence type="ECO:0000256" key="5">
    <source>
        <dbReference type="ARBA" id="ARBA00022741"/>
    </source>
</evidence>
<dbReference type="GO" id="GO:0005829">
    <property type="term" value="C:cytosol"/>
    <property type="evidence" value="ECO:0007669"/>
    <property type="project" value="TreeGrafter"/>
</dbReference>
<comment type="pathway">
    <text evidence="2">Carbohydrate metabolism; hexose metabolism.</text>
</comment>
<evidence type="ECO:0000256" key="4">
    <source>
        <dbReference type="ARBA" id="ARBA00022679"/>
    </source>
</evidence>
<evidence type="ECO:0000256" key="13">
    <source>
        <dbReference type="ARBA" id="ARBA00059457"/>
    </source>
</evidence>
<keyword evidence="8 14" id="KW-0324">Glycolysis</keyword>
<dbReference type="GO" id="GO:0019158">
    <property type="term" value="F:mannokinase activity"/>
    <property type="evidence" value="ECO:0007669"/>
    <property type="project" value="RHEA"/>
</dbReference>
<dbReference type="EC" id="2.7.1.-" evidence="14"/>
<comment type="caution">
    <text evidence="17">The sequence shown here is derived from an EMBL/GenBank/DDBJ whole genome shotgun (WGS) entry which is preliminary data.</text>
</comment>
<dbReference type="GO" id="GO:0006006">
    <property type="term" value="P:glucose metabolic process"/>
    <property type="evidence" value="ECO:0007669"/>
    <property type="project" value="TreeGrafter"/>
</dbReference>
<dbReference type="Pfam" id="PF03727">
    <property type="entry name" value="Hexokinase_2"/>
    <property type="match status" value="1"/>
</dbReference>
<comment type="catalytic activity">
    <reaction evidence="10">
        <text>D-fructose + ATP = D-fructose 6-phosphate + ADP + H(+)</text>
        <dbReference type="Rhea" id="RHEA:16125"/>
        <dbReference type="ChEBI" id="CHEBI:15378"/>
        <dbReference type="ChEBI" id="CHEBI:30616"/>
        <dbReference type="ChEBI" id="CHEBI:37721"/>
        <dbReference type="ChEBI" id="CHEBI:61527"/>
        <dbReference type="ChEBI" id="CHEBI:456216"/>
        <dbReference type="EC" id="2.7.1.1"/>
    </reaction>
    <physiologicalReaction direction="left-to-right" evidence="10">
        <dbReference type="Rhea" id="RHEA:16126"/>
    </physiologicalReaction>
</comment>
<dbReference type="UniPathway" id="UPA00109">
    <property type="reaction ID" value="UER00180"/>
</dbReference>
<feature type="domain" description="Hexokinase C-terminal" evidence="16">
    <location>
        <begin position="240"/>
        <end position="481"/>
    </location>
</feature>
<evidence type="ECO:0000256" key="9">
    <source>
        <dbReference type="ARBA" id="ARBA00044613"/>
    </source>
</evidence>
<evidence type="ECO:0000256" key="14">
    <source>
        <dbReference type="RuleBase" id="RU362007"/>
    </source>
</evidence>
<dbReference type="CDD" id="cd24019">
    <property type="entry name" value="ASKHA_NBD_HK_meta"/>
    <property type="match status" value="1"/>
</dbReference>
<keyword evidence="6 14" id="KW-0418">Kinase</keyword>
<dbReference type="STRING" id="2018661.A0A2A2LAX0"/>
<comment type="catalytic activity">
    <reaction evidence="11">
        <text>D-glucose + ATP = D-glucose 6-phosphate + ADP + H(+)</text>
        <dbReference type="Rhea" id="RHEA:17825"/>
        <dbReference type="ChEBI" id="CHEBI:4167"/>
        <dbReference type="ChEBI" id="CHEBI:15378"/>
        <dbReference type="ChEBI" id="CHEBI:30616"/>
        <dbReference type="ChEBI" id="CHEBI:61548"/>
        <dbReference type="ChEBI" id="CHEBI:456216"/>
        <dbReference type="EC" id="2.7.1.1"/>
    </reaction>
    <physiologicalReaction direction="left-to-right" evidence="11">
        <dbReference type="Rhea" id="RHEA:17826"/>
    </physiologicalReaction>
</comment>
<dbReference type="InterPro" id="IPR001312">
    <property type="entry name" value="Hexokinase"/>
</dbReference>
<dbReference type="PANTHER" id="PTHR19443">
    <property type="entry name" value="HEXOKINASE"/>
    <property type="match status" value="1"/>
</dbReference>
<accession>A0A2A2LAX0</accession>
<dbReference type="PANTHER" id="PTHR19443:SF16">
    <property type="entry name" value="HEXOKINASE TYPE 1-RELATED"/>
    <property type="match status" value="1"/>
</dbReference>
<protein>
    <recommendedName>
        <fullName evidence="14">Phosphotransferase</fullName>
        <ecNumber evidence="14">2.7.1.-</ecNumber>
    </recommendedName>
</protein>
<dbReference type="InterPro" id="IPR043129">
    <property type="entry name" value="ATPase_NBD"/>
</dbReference>
<keyword evidence="7 14" id="KW-0067">ATP-binding</keyword>
<comment type="pathway">
    <text evidence="1">Carbohydrate degradation; glycolysis; D-glyceraldehyde 3-phosphate and glycerone phosphate from D-glucose: step 1/4.</text>
</comment>
<keyword evidence="4 14" id="KW-0808">Transferase</keyword>
<proteinExistence type="inferred from homology"/>
<dbReference type="PROSITE" id="PS51748">
    <property type="entry name" value="HEXOKINASE_2"/>
    <property type="match status" value="1"/>
</dbReference>
<dbReference type="GO" id="GO:0005536">
    <property type="term" value="F:D-glucose binding"/>
    <property type="evidence" value="ECO:0007669"/>
    <property type="project" value="InterPro"/>
</dbReference>
<evidence type="ECO:0000256" key="11">
    <source>
        <dbReference type="ARBA" id="ARBA00048160"/>
    </source>
</evidence>
<dbReference type="Pfam" id="PF00349">
    <property type="entry name" value="Hexokinase_1"/>
    <property type="match status" value="1"/>
</dbReference>
<feature type="domain" description="Hexokinase N-terminal" evidence="15">
    <location>
        <begin position="39"/>
        <end position="234"/>
    </location>
</feature>
<comment type="function">
    <text evidence="13">Catalyzes the phosphorylation of various hexoses to hexose 6-phosphate.</text>
</comment>
<evidence type="ECO:0000256" key="3">
    <source>
        <dbReference type="ARBA" id="ARBA00009225"/>
    </source>
</evidence>
<evidence type="ECO:0000313" key="17">
    <source>
        <dbReference type="EMBL" id="PAV83396.1"/>
    </source>
</evidence>
<comment type="catalytic activity">
    <reaction evidence="12">
        <text>D-mannose + ATP = D-mannose 6-phosphate + ADP + H(+)</text>
        <dbReference type="Rhea" id="RHEA:11028"/>
        <dbReference type="ChEBI" id="CHEBI:4208"/>
        <dbReference type="ChEBI" id="CHEBI:15378"/>
        <dbReference type="ChEBI" id="CHEBI:30616"/>
        <dbReference type="ChEBI" id="CHEBI:58735"/>
        <dbReference type="ChEBI" id="CHEBI:456216"/>
        <dbReference type="EC" id="2.7.1.1"/>
    </reaction>
    <physiologicalReaction direction="left-to-right" evidence="12">
        <dbReference type="Rhea" id="RHEA:11029"/>
    </physiologicalReaction>
</comment>
<dbReference type="FunFam" id="3.30.420.40:FF:000095">
    <property type="entry name" value="Phosphotransferase"/>
    <property type="match status" value="1"/>
</dbReference>
<evidence type="ECO:0000256" key="12">
    <source>
        <dbReference type="ARBA" id="ARBA00050361"/>
    </source>
</evidence>
<organism evidence="17 18">
    <name type="scientific">Diploscapter pachys</name>
    <dbReference type="NCBI Taxonomy" id="2018661"/>
    <lineage>
        <taxon>Eukaryota</taxon>
        <taxon>Metazoa</taxon>
        <taxon>Ecdysozoa</taxon>
        <taxon>Nematoda</taxon>
        <taxon>Chromadorea</taxon>
        <taxon>Rhabditida</taxon>
        <taxon>Rhabditina</taxon>
        <taxon>Rhabditomorpha</taxon>
        <taxon>Rhabditoidea</taxon>
        <taxon>Rhabditidae</taxon>
        <taxon>Diploscapter</taxon>
    </lineage>
</organism>
<evidence type="ECO:0000259" key="16">
    <source>
        <dbReference type="Pfam" id="PF03727"/>
    </source>
</evidence>
<evidence type="ECO:0000259" key="15">
    <source>
        <dbReference type="Pfam" id="PF00349"/>
    </source>
</evidence>
<evidence type="ECO:0000256" key="6">
    <source>
        <dbReference type="ARBA" id="ARBA00022777"/>
    </source>
</evidence>
<dbReference type="UniPathway" id="UPA00242"/>
<reference evidence="17 18" key="1">
    <citation type="journal article" date="2017" name="Curr. Biol.">
        <title>Genome architecture and evolution of a unichromosomal asexual nematode.</title>
        <authorList>
            <person name="Fradin H."/>
            <person name="Zegar C."/>
            <person name="Gutwein M."/>
            <person name="Lucas J."/>
            <person name="Kovtun M."/>
            <person name="Corcoran D."/>
            <person name="Baugh L.R."/>
            <person name="Kiontke K."/>
            <person name="Gunsalus K."/>
            <person name="Fitch D.H."/>
            <person name="Piano F."/>
        </authorList>
    </citation>
    <scope>NUCLEOTIDE SEQUENCE [LARGE SCALE GENOMIC DNA]</scope>
    <source>
        <strain evidence="17">PF1309</strain>
    </source>
</reference>
<evidence type="ECO:0000256" key="8">
    <source>
        <dbReference type="ARBA" id="ARBA00023152"/>
    </source>
</evidence>
<evidence type="ECO:0000256" key="7">
    <source>
        <dbReference type="ARBA" id="ARBA00022840"/>
    </source>
</evidence>
<comment type="catalytic activity">
    <reaction evidence="9">
        <text>a D-hexose + ATP = a D-hexose 6-phosphate + ADP + H(+)</text>
        <dbReference type="Rhea" id="RHEA:22740"/>
        <dbReference type="ChEBI" id="CHEBI:4194"/>
        <dbReference type="ChEBI" id="CHEBI:15378"/>
        <dbReference type="ChEBI" id="CHEBI:30616"/>
        <dbReference type="ChEBI" id="CHEBI:229467"/>
        <dbReference type="ChEBI" id="CHEBI:456216"/>
        <dbReference type="EC" id="2.7.1.1"/>
    </reaction>
    <physiologicalReaction direction="left-to-right" evidence="9">
        <dbReference type="Rhea" id="RHEA:22741"/>
    </physiologicalReaction>
</comment>
<sequence length="492" mass="54458">MTITTVRCVSAEKLLESPPRQRHYEPRRPPSLFEIREMIQNVCSELVLDNSQLHKVMTAMEKSMNEGLAKETASTASVRMLPSFVRSVPNGSELGDFLALDLGGTNFRVLLVRLTVEGSTMMSKIFRVPDNLMKGTGEALFDHIAHCMAVFIEENNIDKSKKLPLGFTFSFPCKQEGLTRGKLISWTKGFKASGVEGMDVVELLREACHRRKDIDIDVVALLNDTVGTLMACAFKENNCEIGVIVGTGTNACYMEKLDKCGKLEGIVDKNDRPDQMIINTEWGAFGDDGAMAFLRTEFDDIVDKESINPGKQLFEKTISGMYMGELTRVILEKLARDKLLFGGHYEAIAQPHIFPTKYVSEIEAELKDDQEQTFSKTYSILEDIGVEGLSTADCANVAYVCSVVSSRAAFLTAAGIAMLIRRMGKKEIVIGVDGSVYRFHPTFPQLLDEKIGELLGNSNQEYRLMLSEDGSGRGAALVAAVATRLKQERGEK</sequence>
<keyword evidence="5 14" id="KW-0547">Nucleotide-binding</keyword>
<dbReference type="GO" id="GO:0008865">
    <property type="term" value="F:fructokinase activity"/>
    <property type="evidence" value="ECO:0007669"/>
    <property type="project" value="TreeGrafter"/>
</dbReference>
<dbReference type="FunFam" id="3.40.367.20:FF:000005">
    <property type="entry name" value="Phosphotransferase"/>
    <property type="match status" value="1"/>
</dbReference>
<dbReference type="InterPro" id="IPR022673">
    <property type="entry name" value="Hexokinase_C"/>
</dbReference>
<dbReference type="Proteomes" id="UP000218231">
    <property type="component" value="Unassembled WGS sequence"/>
</dbReference>
<dbReference type="GO" id="GO:0004340">
    <property type="term" value="F:glucokinase activity"/>
    <property type="evidence" value="ECO:0007669"/>
    <property type="project" value="TreeGrafter"/>
</dbReference>